<dbReference type="Proteomes" id="UP000472676">
    <property type="component" value="Unassembled WGS sequence"/>
</dbReference>
<dbReference type="PANTHER" id="PTHR47199">
    <property type="entry name" value="PHOTOSYSTEM II STABILITY/ASSEMBLY FACTOR HCF136, CHLOROPLASTIC"/>
    <property type="match status" value="1"/>
</dbReference>
<dbReference type="SUPFAM" id="SSF110296">
    <property type="entry name" value="Oligoxyloglucan reducing end-specific cellobiohydrolase"/>
    <property type="match status" value="1"/>
</dbReference>
<proteinExistence type="predicted"/>
<comment type="caution">
    <text evidence="2">The sequence shown here is derived from an EMBL/GenBank/DDBJ whole genome shotgun (WGS) entry which is preliminary data.</text>
</comment>
<name>A0A6M2BQ55_9GAMM</name>
<evidence type="ECO:0000256" key="1">
    <source>
        <dbReference type="SAM" id="SignalP"/>
    </source>
</evidence>
<dbReference type="Gene3D" id="2.130.10.10">
    <property type="entry name" value="YVTN repeat-like/Quinoprotein amine dehydrogenase"/>
    <property type="match status" value="1"/>
</dbReference>
<reference evidence="2 3" key="1">
    <citation type="journal article" date="2014" name="Int. J. Syst. Evol. Microbiol.">
        <title>Solimonas terrae sp. nov., isolated from soil.</title>
        <authorList>
            <person name="Kim S.J."/>
            <person name="Moon J.Y."/>
            <person name="Weon H.Y."/>
            <person name="Ahn J.H."/>
            <person name="Chen W.M."/>
            <person name="Kwon S.W."/>
        </authorList>
    </citation>
    <scope>NUCLEOTIDE SEQUENCE [LARGE SCALE GENOMIC DNA]</scope>
    <source>
        <strain evidence="2 3">KIS83-12</strain>
    </source>
</reference>
<evidence type="ECO:0000313" key="2">
    <source>
        <dbReference type="EMBL" id="NGY04484.1"/>
    </source>
</evidence>
<dbReference type="InterPro" id="IPR015943">
    <property type="entry name" value="WD40/YVTN_repeat-like_dom_sf"/>
</dbReference>
<gene>
    <name evidence="2" type="ORF">G7Y85_06905</name>
</gene>
<dbReference type="PANTHER" id="PTHR47199:SF2">
    <property type="entry name" value="PHOTOSYSTEM II STABILITY_ASSEMBLY FACTOR HCF136, CHLOROPLASTIC"/>
    <property type="match status" value="1"/>
</dbReference>
<sequence>MALRDCLVVVAAALVSSAAGAAEPQAALSPVVSGTVHQALFSIAMDGKNGYATGAAGEILGTDDGGQTWKAMTPAPTPLSLLGVTTSGGRTLAVGQKGLVLSLQDGKWKPIDSGSTSRLFSVQVNHKGDALAVGEFGTVLVSSDGGQHWRNAAPDWNSITEHGEEPHLYDALVDDSGAMTMAGEFGLILRSTDGGASWHELHRGDASIFGLAFDGQGRGYAVGQVGTVLRTDDDGKTWTTLSSGSQANLLAVQPISHDVVVISGVRGSLITHDGGQSWQTRAEGPLGSLWFSDLAGTADGVLVVGQAGEMVRMQP</sequence>
<feature type="chain" id="PRO_5027083156" evidence="1">
    <location>
        <begin position="22"/>
        <end position="315"/>
    </location>
</feature>
<keyword evidence="3" id="KW-1185">Reference proteome</keyword>
<organism evidence="2 3">
    <name type="scientific">Solimonas terrae</name>
    <dbReference type="NCBI Taxonomy" id="1396819"/>
    <lineage>
        <taxon>Bacteria</taxon>
        <taxon>Pseudomonadati</taxon>
        <taxon>Pseudomonadota</taxon>
        <taxon>Gammaproteobacteria</taxon>
        <taxon>Nevskiales</taxon>
        <taxon>Nevskiaceae</taxon>
        <taxon>Solimonas</taxon>
    </lineage>
</organism>
<dbReference type="AlphaFoldDB" id="A0A6M2BQ55"/>
<protein>
    <submittedName>
        <fullName evidence="2">Photosystem II stability/assembly factor-like protein</fullName>
    </submittedName>
</protein>
<keyword evidence="1" id="KW-0732">Signal</keyword>
<dbReference type="CDD" id="cd15482">
    <property type="entry name" value="Sialidase_non-viral"/>
    <property type="match status" value="1"/>
</dbReference>
<accession>A0A6M2BQ55</accession>
<dbReference type="RefSeq" id="WP_166253939.1">
    <property type="nucleotide sequence ID" value="NZ_JAAMOW010000003.1"/>
</dbReference>
<dbReference type="EMBL" id="JAAMOW010000003">
    <property type="protein sequence ID" value="NGY04484.1"/>
    <property type="molecule type" value="Genomic_DNA"/>
</dbReference>
<feature type="signal peptide" evidence="1">
    <location>
        <begin position="1"/>
        <end position="21"/>
    </location>
</feature>
<evidence type="ECO:0000313" key="3">
    <source>
        <dbReference type="Proteomes" id="UP000472676"/>
    </source>
</evidence>